<evidence type="ECO:0000313" key="15">
    <source>
        <dbReference type="Proteomes" id="UP000321746"/>
    </source>
</evidence>
<keyword evidence="1 11" id="KW-0698">rRNA processing</keyword>
<comment type="function">
    <text evidence="5 11">Specifically methylates the uridine in position 2552 of 23S rRNA at the 2'-O position of the ribose in the fully assembled 50S ribosomal subunit.</text>
</comment>
<evidence type="ECO:0000256" key="11">
    <source>
        <dbReference type="HAMAP-Rule" id="MF_01547"/>
    </source>
</evidence>
<protein>
    <recommendedName>
        <fullName evidence="7 11">Ribosomal RNA large subunit methyltransferase E</fullName>
        <ecNumber evidence="6 11">2.1.1.166</ecNumber>
    </recommendedName>
    <alternativeName>
        <fullName evidence="9 11">23S rRNA Um2552 methyltransferase</fullName>
    </alternativeName>
    <alternativeName>
        <fullName evidence="8 11">rRNA (uridine-2'-O-)-methyltransferase</fullName>
    </alternativeName>
</protein>
<evidence type="ECO:0000256" key="9">
    <source>
        <dbReference type="ARBA" id="ARBA00042745"/>
    </source>
</evidence>
<evidence type="ECO:0000256" key="6">
    <source>
        <dbReference type="ARBA" id="ARBA00038861"/>
    </source>
</evidence>
<dbReference type="Pfam" id="PF01728">
    <property type="entry name" value="FtsJ"/>
    <property type="match status" value="1"/>
</dbReference>
<feature type="binding site" evidence="11">
    <location>
        <position position="180"/>
    </location>
    <ligand>
        <name>S-adenosyl-L-methionine</name>
        <dbReference type="ChEBI" id="CHEBI:59789"/>
    </ligand>
</feature>
<feature type="active site" description="Proton acceptor" evidence="11">
    <location>
        <position position="220"/>
    </location>
</feature>
<evidence type="ECO:0000313" key="14">
    <source>
        <dbReference type="EMBL" id="GEN64311.1"/>
    </source>
</evidence>
<dbReference type="HAMAP" id="MF_01547">
    <property type="entry name" value="RNA_methyltr_E"/>
    <property type="match status" value="1"/>
</dbReference>
<feature type="binding site" evidence="11">
    <location>
        <position position="156"/>
    </location>
    <ligand>
        <name>S-adenosyl-L-methionine</name>
        <dbReference type="ChEBI" id="CHEBI:59789"/>
    </ligand>
</feature>
<evidence type="ECO:0000256" key="4">
    <source>
        <dbReference type="ARBA" id="ARBA00022691"/>
    </source>
</evidence>
<dbReference type="OrthoDB" id="9790080at2"/>
<evidence type="ECO:0000256" key="1">
    <source>
        <dbReference type="ARBA" id="ARBA00022552"/>
    </source>
</evidence>
<name>A0A511XMZ3_9PROT</name>
<dbReference type="EC" id="2.1.1.166" evidence="6 11"/>
<dbReference type="InterPro" id="IPR015507">
    <property type="entry name" value="rRNA-MeTfrase_E"/>
</dbReference>
<dbReference type="Gene3D" id="3.40.50.150">
    <property type="entry name" value="Vaccinia Virus protein VP39"/>
    <property type="match status" value="1"/>
</dbReference>
<dbReference type="InterPro" id="IPR050082">
    <property type="entry name" value="RNA_methyltr_RlmE"/>
</dbReference>
<keyword evidence="3 11" id="KW-0808">Transferase</keyword>
<comment type="subcellular location">
    <subcellularLocation>
        <location evidence="11">Cytoplasm</location>
    </subcellularLocation>
</comment>
<dbReference type="InterPro" id="IPR029063">
    <property type="entry name" value="SAM-dependent_MTases_sf"/>
</dbReference>
<dbReference type="GO" id="GO:0005737">
    <property type="term" value="C:cytoplasm"/>
    <property type="evidence" value="ECO:0007669"/>
    <property type="project" value="UniProtKB-SubCell"/>
</dbReference>
<feature type="binding site" evidence="11">
    <location>
        <position position="124"/>
    </location>
    <ligand>
        <name>S-adenosyl-L-methionine</name>
        <dbReference type="ChEBI" id="CHEBI:59789"/>
    </ligand>
</feature>
<feature type="region of interest" description="Disordered" evidence="12">
    <location>
        <begin position="1"/>
        <end position="50"/>
    </location>
</feature>
<keyword evidence="11" id="KW-0963">Cytoplasm</keyword>
<evidence type="ECO:0000259" key="13">
    <source>
        <dbReference type="Pfam" id="PF01728"/>
    </source>
</evidence>
<keyword evidence="4 11" id="KW-0949">S-adenosyl-L-methionine</keyword>
<organism evidence="14 15">
    <name type="scientific">Acetobacter oeni</name>
    <dbReference type="NCBI Taxonomy" id="304077"/>
    <lineage>
        <taxon>Bacteria</taxon>
        <taxon>Pseudomonadati</taxon>
        <taxon>Pseudomonadota</taxon>
        <taxon>Alphaproteobacteria</taxon>
        <taxon>Acetobacterales</taxon>
        <taxon>Acetobacteraceae</taxon>
        <taxon>Acetobacter</taxon>
    </lineage>
</organism>
<sequence>MTTPPPPAKRGTGSRSGNSSSDGPRVPGRALTKKSAPGVRDGGEDGLAPQNIRTKAVSLKKSRGRTTAQQRWLARQLNDPYVQAAHKQGWRSRAAFKLIELDDRFHLIRPGQRVVDLGAAPGGWTQVAVKRGASCVVGVDLLPVDEVAGAEIIEGDFTDPQLPGRLIEMLGGKADLVLSDMAPNTTGHAPTDHLRIIGLAEGAFDFALDVLAEGGTFVAKVFQGGSEKRMLDPMKKVFSNVRHAKPPASRKDSSELYVVATGFRPEKLQELSSLRGRDKD</sequence>
<dbReference type="PANTHER" id="PTHR10920:SF18">
    <property type="entry name" value="RRNA METHYLTRANSFERASE 2, MITOCHONDRIAL"/>
    <property type="match status" value="1"/>
</dbReference>
<accession>A0A511XMZ3</accession>
<dbReference type="InterPro" id="IPR002877">
    <property type="entry name" value="RNA_MeTrfase_FtsJ_dom"/>
</dbReference>
<comment type="caution">
    <text evidence="14">The sequence shown here is derived from an EMBL/GenBank/DDBJ whole genome shotgun (WGS) entry which is preliminary data.</text>
</comment>
<keyword evidence="15" id="KW-1185">Reference proteome</keyword>
<keyword evidence="2 11" id="KW-0489">Methyltransferase</keyword>
<dbReference type="EMBL" id="BJYG01000038">
    <property type="protein sequence ID" value="GEN64311.1"/>
    <property type="molecule type" value="Genomic_DNA"/>
</dbReference>
<proteinExistence type="inferred from homology"/>
<evidence type="ECO:0000256" key="7">
    <source>
        <dbReference type="ARBA" id="ARBA00041129"/>
    </source>
</evidence>
<feature type="binding site" evidence="11">
    <location>
        <position position="140"/>
    </location>
    <ligand>
        <name>S-adenosyl-L-methionine</name>
        <dbReference type="ChEBI" id="CHEBI:59789"/>
    </ligand>
</feature>
<dbReference type="AlphaFoldDB" id="A0A511XMZ3"/>
<gene>
    <name evidence="11 14" type="primary">rlmE</name>
    <name evidence="11" type="synonym">ftsJ</name>
    <name evidence="11" type="synonym">rrmJ</name>
    <name evidence="14" type="ORF">AOE01nite_25350</name>
</gene>
<comment type="catalytic activity">
    <reaction evidence="10 11">
        <text>uridine(2552) in 23S rRNA + S-adenosyl-L-methionine = 2'-O-methyluridine(2552) in 23S rRNA + S-adenosyl-L-homocysteine + H(+)</text>
        <dbReference type="Rhea" id="RHEA:42720"/>
        <dbReference type="Rhea" id="RHEA-COMP:10202"/>
        <dbReference type="Rhea" id="RHEA-COMP:10203"/>
        <dbReference type="ChEBI" id="CHEBI:15378"/>
        <dbReference type="ChEBI" id="CHEBI:57856"/>
        <dbReference type="ChEBI" id="CHEBI:59789"/>
        <dbReference type="ChEBI" id="CHEBI:65315"/>
        <dbReference type="ChEBI" id="CHEBI:74478"/>
        <dbReference type="EC" id="2.1.1.166"/>
    </reaction>
</comment>
<feature type="binding site" evidence="11">
    <location>
        <position position="122"/>
    </location>
    <ligand>
        <name>S-adenosyl-L-methionine</name>
        <dbReference type="ChEBI" id="CHEBI:59789"/>
    </ligand>
</feature>
<dbReference type="GO" id="GO:0008650">
    <property type="term" value="F:rRNA (uridine-2'-O-)-methyltransferase activity"/>
    <property type="evidence" value="ECO:0007669"/>
    <property type="project" value="UniProtKB-UniRule"/>
</dbReference>
<reference evidence="14 15" key="1">
    <citation type="submission" date="2019-07" db="EMBL/GenBank/DDBJ databases">
        <title>Whole genome shotgun sequence of Acetobacter oeni NBRC 105207.</title>
        <authorList>
            <person name="Hosoyama A."/>
            <person name="Uohara A."/>
            <person name="Ohji S."/>
            <person name="Ichikawa N."/>
        </authorList>
    </citation>
    <scope>NUCLEOTIDE SEQUENCE [LARGE SCALE GENOMIC DNA]</scope>
    <source>
        <strain evidence="14 15">NBRC 105207</strain>
    </source>
</reference>
<feature type="domain" description="Ribosomal RNA methyltransferase FtsJ" evidence="13">
    <location>
        <begin position="90"/>
        <end position="263"/>
    </location>
</feature>
<evidence type="ECO:0000256" key="5">
    <source>
        <dbReference type="ARBA" id="ARBA00037569"/>
    </source>
</evidence>
<evidence type="ECO:0000256" key="10">
    <source>
        <dbReference type="ARBA" id="ARBA00048970"/>
    </source>
</evidence>
<evidence type="ECO:0000256" key="12">
    <source>
        <dbReference type="SAM" id="MobiDB-lite"/>
    </source>
</evidence>
<evidence type="ECO:0000256" key="3">
    <source>
        <dbReference type="ARBA" id="ARBA00022679"/>
    </source>
</evidence>
<dbReference type="RefSeq" id="WP_146890545.1">
    <property type="nucleotide sequence ID" value="NZ_BJYG01000038.1"/>
</dbReference>
<dbReference type="SUPFAM" id="SSF53335">
    <property type="entry name" value="S-adenosyl-L-methionine-dependent methyltransferases"/>
    <property type="match status" value="1"/>
</dbReference>
<dbReference type="Proteomes" id="UP000321746">
    <property type="component" value="Unassembled WGS sequence"/>
</dbReference>
<feature type="compositionally biased region" description="Low complexity" evidence="12">
    <location>
        <begin position="10"/>
        <end position="25"/>
    </location>
</feature>
<comment type="similarity">
    <text evidence="11">Belongs to the class I-like SAM-binding methyltransferase superfamily. RNA methyltransferase RlmE family.</text>
</comment>
<dbReference type="PANTHER" id="PTHR10920">
    <property type="entry name" value="RIBOSOMAL RNA METHYLTRANSFERASE"/>
    <property type="match status" value="1"/>
</dbReference>
<evidence type="ECO:0000256" key="8">
    <source>
        <dbReference type="ARBA" id="ARBA00041995"/>
    </source>
</evidence>
<evidence type="ECO:0000256" key="2">
    <source>
        <dbReference type="ARBA" id="ARBA00022603"/>
    </source>
</evidence>